<gene>
    <name evidence="2" type="ORF">RDV89_09015</name>
</gene>
<dbReference type="PANTHER" id="PTHR35908:SF1">
    <property type="entry name" value="CONSERVED PROTEIN"/>
    <property type="match status" value="1"/>
</dbReference>
<evidence type="ECO:0000259" key="1">
    <source>
        <dbReference type="Pfam" id="PF18029"/>
    </source>
</evidence>
<dbReference type="Gene3D" id="3.10.180.10">
    <property type="entry name" value="2,3-Dihydroxybiphenyl 1,2-Dioxygenase, domain 1"/>
    <property type="match status" value="1"/>
</dbReference>
<accession>A0ABU3PVD9</accession>
<dbReference type="SUPFAM" id="SSF54593">
    <property type="entry name" value="Glyoxalase/Bleomycin resistance protein/Dihydroxybiphenyl dioxygenase"/>
    <property type="match status" value="1"/>
</dbReference>
<evidence type="ECO:0000313" key="3">
    <source>
        <dbReference type="Proteomes" id="UP001268542"/>
    </source>
</evidence>
<protein>
    <submittedName>
        <fullName evidence="2">VOC family protein</fullName>
    </submittedName>
</protein>
<comment type="caution">
    <text evidence="2">The sequence shown here is derived from an EMBL/GenBank/DDBJ whole genome shotgun (WGS) entry which is preliminary data.</text>
</comment>
<dbReference type="CDD" id="cd06587">
    <property type="entry name" value="VOC"/>
    <property type="match status" value="1"/>
</dbReference>
<dbReference type="InterPro" id="IPR029068">
    <property type="entry name" value="Glyas_Bleomycin-R_OHBP_Dase"/>
</dbReference>
<keyword evidence="3" id="KW-1185">Reference proteome</keyword>
<dbReference type="InterPro" id="IPR041581">
    <property type="entry name" value="Glyoxalase_6"/>
</dbReference>
<organism evidence="2 3">
    <name type="scientific">Nocardioides imazamoxiresistens</name>
    <dbReference type="NCBI Taxonomy" id="3231893"/>
    <lineage>
        <taxon>Bacteria</taxon>
        <taxon>Bacillati</taxon>
        <taxon>Actinomycetota</taxon>
        <taxon>Actinomycetes</taxon>
        <taxon>Propionibacteriales</taxon>
        <taxon>Nocardioidaceae</taxon>
        <taxon>Nocardioides</taxon>
    </lineage>
</organism>
<feature type="domain" description="Glyoxalase-like" evidence="1">
    <location>
        <begin position="8"/>
        <end position="118"/>
    </location>
</feature>
<name>A0ABU3PVD9_9ACTN</name>
<dbReference type="Proteomes" id="UP001268542">
    <property type="component" value="Unassembled WGS sequence"/>
</dbReference>
<dbReference type="EMBL" id="JAVYII010000003">
    <property type="protein sequence ID" value="MDT9593207.1"/>
    <property type="molecule type" value="Genomic_DNA"/>
</dbReference>
<dbReference type="RefSeq" id="WP_315732641.1">
    <property type="nucleotide sequence ID" value="NZ_JAVYII010000003.1"/>
</dbReference>
<reference evidence="2 3" key="1">
    <citation type="submission" date="2023-08" db="EMBL/GenBank/DDBJ databases">
        <title>Nocardioides seae sp. nov., a bacterium isolated from a soil.</title>
        <authorList>
            <person name="Wang X."/>
        </authorList>
    </citation>
    <scope>NUCLEOTIDE SEQUENCE [LARGE SCALE GENOMIC DNA]</scope>
    <source>
        <strain evidence="2 3">YZH12</strain>
    </source>
</reference>
<proteinExistence type="predicted"/>
<sequence>MGVHVANICIDCADPHALGTFWCAVLDLPLADDDEPGDDEVGIRLPTGQDLLFLRVPEAKSVKNRMHLCLTGDGPGQRDAEVERVLGLGASVVDDRRTPEGRGWVVLADPEGNEFCVVRSEADMAADVD</sequence>
<evidence type="ECO:0000313" key="2">
    <source>
        <dbReference type="EMBL" id="MDT9593207.1"/>
    </source>
</evidence>
<dbReference type="PANTHER" id="PTHR35908">
    <property type="entry name" value="HYPOTHETICAL FUSION PROTEIN"/>
    <property type="match status" value="1"/>
</dbReference>
<dbReference type="Pfam" id="PF18029">
    <property type="entry name" value="Glyoxalase_6"/>
    <property type="match status" value="1"/>
</dbReference>